<dbReference type="InterPro" id="IPR025004">
    <property type="entry name" value="SenN/SenS"/>
</dbReference>
<evidence type="ECO:0000313" key="2">
    <source>
        <dbReference type="Proteomes" id="UP001597399"/>
    </source>
</evidence>
<organism evidence="1 2">
    <name type="scientific">Sporolactobacillus shoreicorticis</name>
    <dbReference type="NCBI Taxonomy" id="1923877"/>
    <lineage>
        <taxon>Bacteria</taxon>
        <taxon>Bacillati</taxon>
        <taxon>Bacillota</taxon>
        <taxon>Bacilli</taxon>
        <taxon>Bacillales</taxon>
        <taxon>Sporolactobacillaceae</taxon>
        <taxon>Sporolactobacillus</taxon>
    </lineage>
</organism>
<dbReference type="Pfam" id="PF13040">
    <property type="entry name" value="Fur_reg_FbpB"/>
    <property type="match status" value="1"/>
</dbReference>
<evidence type="ECO:0000313" key="1">
    <source>
        <dbReference type="EMBL" id="MFD2693378.1"/>
    </source>
</evidence>
<sequence length="45" mass="5704">MRKKLRYRQLIQSNKREILNSKHDLDRIEMIIDQRRVKKSERSHR</sequence>
<dbReference type="Proteomes" id="UP001597399">
    <property type="component" value="Unassembled WGS sequence"/>
</dbReference>
<proteinExistence type="predicted"/>
<accession>A0ABW5S1I3</accession>
<dbReference type="EMBL" id="JBHUMQ010000017">
    <property type="protein sequence ID" value="MFD2693378.1"/>
    <property type="molecule type" value="Genomic_DNA"/>
</dbReference>
<gene>
    <name evidence="1" type="ORF">ACFSUE_06995</name>
</gene>
<reference evidence="2" key="1">
    <citation type="journal article" date="2019" name="Int. J. Syst. Evol. Microbiol.">
        <title>The Global Catalogue of Microorganisms (GCM) 10K type strain sequencing project: providing services to taxonomists for standard genome sequencing and annotation.</title>
        <authorList>
            <consortium name="The Broad Institute Genomics Platform"/>
            <consortium name="The Broad Institute Genome Sequencing Center for Infectious Disease"/>
            <person name="Wu L."/>
            <person name="Ma J."/>
        </authorList>
    </citation>
    <scope>NUCLEOTIDE SEQUENCE [LARGE SCALE GENOMIC DNA]</scope>
    <source>
        <strain evidence="2">TISTR 2466</strain>
    </source>
</reference>
<protein>
    <submittedName>
        <fullName evidence="1">FbpB family small basic protein</fullName>
    </submittedName>
</protein>
<comment type="caution">
    <text evidence="1">The sequence shown here is derived from an EMBL/GenBank/DDBJ whole genome shotgun (WGS) entry which is preliminary data.</text>
</comment>
<keyword evidence="2" id="KW-1185">Reference proteome</keyword>
<name>A0ABW5S1I3_9BACL</name>
<dbReference type="RefSeq" id="WP_253060018.1">
    <property type="nucleotide sequence ID" value="NZ_JAMXWM010000005.1"/>
</dbReference>